<evidence type="ECO:0000256" key="1">
    <source>
        <dbReference type="ARBA" id="ARBA00006484"/>
    </source>
</evidence>
<dbReference type="GO" id="GO:0008206">
    <property type="term" value="P:bile acid metabolic process"/>
    <property type="evidence" value="ECO:0007669"/>
    <property type="project" value="UniProtKB-ARBA"/>
</dbReference>
<comment type="similarity">
    <text evidence="1">Belongs to the short-chain dehydrogenases/reductases (SDR) family.</text>
</comment>
<dbReference type="PRINTS" id="PR00080">
    <property type="entry name" value="SDRFAMILY"/>
</dbReference>
<dbReference type="CDD" id="cd05233">
    <property type="entry name" value="SDR_c"/>
    <property type="match status" value="1"/>
</dbReference>
<reference evidence="3 4" key="1">
    <citation type="submission" date="2019-07" db="EMBL/GenBank/DDBJ databases">
        <title>Whole genome shotgun sequence of Oceanobacillus sojae NBRC 105379.</title>
        <authorList>
            <person name="Hosoyama A."/>
            <person name="Uohara A."/>
            <person name="Ohji S."/>
            <person name="Ichikawa N."/>
        </authorList>
    </citation>
    <scope>NUCLEOTIDE SEQUENCE [LARGE SCALE GENOMIC DNA]</scope>
    <source>
        <strain evidence="3 4">NBRC 105379</strain>
    </source>
</reference>
<sequence length="251" mass="26843">MRVQDKVTLITGAGTGIGKETAHLFAKEGAKLILTDVNIEGVRETEKEVKELGAEAISIKHDVSEEEDWQVVVKEAVNQFGTIDVLFNNAGIYIIKPITEIELDTWNKLMNINVTGTFLGMKHVLPVMQKQKSGSIINASSVAGLGGAPGHALYGASKGAVRIMSKDVAMEVAKDQIRVNSIHPGYIDTQMADYGAESQGKTTDEVGKTYPLGRLGKRAEVAKTVLFLASDDSSYTTGAEFPIDGGSTSSL</sequence>
<organism evidence="3 4">
    <name type="scientific">Oceanobacillus sojae</name>
    <dbReference type="NCBI Taxonomy" id="582851"/>
    <lineage>
        <taxon>Bacteria</taxon>
        <taxon>Bacillati</taxon>
        <taxon>Bacillota</taxon>
        <taxon>Bacilli</taxon>
        <taxon>Bacillales</taxon>
        <taxon>Bacillaceae</taxon>
        <taxon>Oceanobacillus</taxon>
    </lineage>
</organism>
<dbReference type="AlphaFoldDB" id="A0A511ZEN6"/>
<dbReference type="InterPro" id="IPR002347">
    <property type="entry name" value="SDR_fam"/>
</dbReference>
<keyword evidence="2" id="KW-0560">Oxidoreductase</keyword>
<dbReference type="InterPro" id="IPR020904">
    <property type="entry name" value="Sc_DH/Rdtase_CS"/>
</dbReference>
<dbReference type="InterPro" id="IPR036291">
    <property type="entry name" value="NAD(P)-bd_dom_sf"/>
</dbReference>
<name>A0A511ZEN6_9BACI</name>
<keyword evidence="4" id="KW-1185">Reference proteome</keyword>
<dbReference type="PRINTS" id="PR00081">
    <property type="entry name" value="GDHRDH"/>
</dbReference>
<dbReference type="Proteomes" id="UP000321558">
    <property type="component" value="Unassembled WGS sequence"/>
</dbReference>
<dbReference type="PANTHER" id="PTHR24321:SF8">
    <property type="entry name" value="ESTRADIOL 17-BETA-DEHYDROGENASE 8-RELATED"/>
    <property type="match status" value="1"/>
</dbReference>
<proteinExistence type="inferred from homology"/>
<protein>
    <submittedName>
        <fullName evidence="3">Dehydrogenase</fullName>
    </submittedName>
</protein>
<dbReference type="EMBL" id="BJYM01000002">
    <property type="protein sequence ID" value="GEN85903.1"/>
    <property type="molecule type" value="Genomic_DNA"/>
</dbReference>
<dbReference type="RefSeq" id="WP_147208625.1">
    <property type="nucleotide sequence ID" value="NZ_BJYM01000002.1"/>
</dbReference>
<dbReference type="NCBIfam" id="NF005559">
    <property type="entry name" value="PRK07231.1"/>
    <property type="match status" value="1"/>
</dbReference>
<gene>
    <name evidence="3" type="ORF">OSO01_06420</name>
</gene>
<evidence type="ECO:0000313" key="4">
    <source>
        <dbReference type="Proteomes" id="UP000321558"/>
    </source>
</evidence>
<dbReference type="Gene3D" id="3.40.50.720">
    <property type="entry name" value="NAD(P)-binding Rossmann-like Domain"/>
    <property type="match status" value="1"/>
</dbReference>
<dbReference type="PROSITE" id="PS00061">
    <property type="entry name" value="ADH_SHORT"/>
    <property type="match status" value="1"/>
</dbReference>
<comment type="caution">
    <text evidence="3">The sequence shown here is derived from an EMBL/GenBank/DDBJ whole genome shotgun (WGS) entry which is preliminary data.</text>
</comment>
<dbReference type="GO" id="GO:0016491">
    <property type="term" value="F:oxidoreductase activity"/>
    <property type="evidence" value="ECO:0007669"/>
    <property type="project" value="UniProtKB-KW"/>
</dbReference>
<evidence type="ECO:0000256" key="2">
    <source>
        <dbReference type="ARBA" id="ARBA00023002"/>
    </source>
</evidence>
<accession>A0A511ZEN6</accession>
<dbReference type="Pfam" id="PF13561">
    <property type="entry name" value="adh_short_C2"/>
    <property type="match status" value="1"/>
</dbReference>
<dbReference type="PANTHER" id="PTHR24321">
    <property type="entry name" value="DEHYDROGENASES, SHORT CHAIN"/>
    <property type="match status" value="1"/>
</dbReference>
<dbReference type="OrthoDB" id="286404at2"/>
<evidence type="ECO:0000313" key="3">
    <source>
        <dbReference type="EMBL" id="GEN85903.1"/>
    </source>
</evidence>
<dbReference type="SUPFAM" id="SSF51735">
    <property type="entry name" value="NAD(P)-binding Rossmann-fold domains"/>
    <property type="match status" value="1"/>
</dbReference>
<dbReference type="STRING" id="582851.GCA_900162665_02848"/>
<dbReference type="FunFam" id="3.40.50.720:FF:000084">
    <property type="entry name" value="Short-chain dehydrogenase reductase"/>
    <property type="match status" value="1"/>
</dbReference>